<feature type="compositionally biased region" description="Basic and acidic residues" evidence="1">
    <location>
        <begin position="59"/>
        <end position="72"/>
    </location>
</feature>
<gene>
    <name evidence="2" type="ORF">M513_06175</name>
</gene>
<evidence type="ECO:0000313" key="2">
    <source>
        <dbReference type="EMBL" id="KFD52865.1"/>
    </source>
</evidence>
<organism evidence="2 3">
    <name type="scientific">Trichuris suis</name>
    <name type="common">pig whipworm</name>
    <dbReference type="NCBI Taxonomy" id="68888"/>
    <lineage>
        <taxon>Eukaryota</taxon>
        <taxon>Metazoa</taxon>
        <taxon>Ecdysozoa</taxon>
        <taxon>Nematoda</taxon>
        <taxon>Enoplea</taxon>
        <taxon>Dorylaimia</taxon>
        <taxon>Trichinellida</taxon>
        <taxon>Trichuridae</taxon>
        <taxon>Trichuris</taxon>
    </lineage>
</organism>
<dbReference type="EMBL" id="KL363222">
    <property type="protein sequence ID" value="KFD52865.1"/>
    <property type="molecule type" value="Genomic_DNA"/>
</dbReference>
<dbReference type="AlphaFoldDB" id="A0A085M6L9"/>
<sequence>MDRAISYTLKQHQANMKTRRSASKRHHAETLAGRGQPPKNNSLKVMDETMAASSTVEYSTKRSFPEEDRSITELKLPGS</sequence>
<evidence type="ECO:0000256" key="1">
    <source>
        <dbReference type="SAM" id="MobiDB-lite"/>
    </source>
</evidence>
<protein>
    <submittedName>
        <fullName evidence="2">Uncharacterized protein</fullName>
    </submittedName>
</protein>
<dbReference type="Proteomes" id="UP000030764">
    <property type="component" value="Unassembled WGS sequence"/>
</dbReference>
<name>A0A085M6L9_9BILA</name>
<feature type="region of interest" description="Disordered" evidence="1">
    <location>
        <begin position="1"/>
        <end position="79"/>
    </location>
</feature>
<reference evidence="2 3" key="1">
    <citation type="journal article" date="2014" name="Nat. Genet.">
        <title>Genome and transcriptome of the porcine whipworm Trichuris suis.</title>
        <authorList>
            <person name="Jex A.R."/>
            <person name="Nejsum P."/>
            <person name="Schwarz E.M."/>
            <person name="Hu L."/>
            <person name="Young N.D."/>
            <person name="Hall R.S."/>
            <person name="Korhonen P.K."/>
            <person name="Liao S."/>
            <person name="Thamsborg S."/>
            <person name="Xia J."/>
            <person name="Xu P."/>
            <person name="Wang S."/>
            <person name="Scheerlinck J.P."/>
            <person name="Hofmann A."/>
            <person name="Sternberg P.W."/>
            <person name="Wang J."/>
            <person name="Gasser R.B."/>
        </authorList>
    </citation>
    <scope>NUCLEOTIDE SEQUENCE [LARGE SCALE GENOMIC DNA]</scope>
    <source>
        <strain evidence="2">DCEP-RM93M</strain>
    </source>
</reference>
<feature type="compositionally biased region" description="Basic residues" evidence="1">
    <location>
        <begin position="17"/>
        <end position="27"/>
    </location>
</feature>
<keyword evidence="3" id="KW-1185">Reference proteome</keyword>
<accession>A0A085M6L9</accession>
<evidence type="ECO:0000313" key="3">
    <source>
        <dbReference type="Proteomes" id="UP000030764"/>
    </source>
</evidence>
<proteinExistence type="predicted"/>